<feature type="chain" id="PRO_5043532925" description="Lipoprotein" evidence="1">
    <location>
        <begin position="20"/>
        <end position="141"/>
    </location>
</feature>
<organism evidence="2 3">
    <name type="scientific">Kluyvera cryocrescens</name>
    <name type="common">Kluyvera citrophila</name>
    <dbReference type="NCBI Taxonomy" id="580"/>
    <lineage>
        <taxon>Bacteria</taxon>
        <taxon>Pseudomonadati</taxon>
        <taxon>Pseudomonadota</taxon>
        <taxon>Gammaproteobacteria</taxon>
        <taxon>Enterobacterales</taxon>
        <taxon>Enterobacteriaceae</taxon>
        <taxon>Kluyvera</taxon>
    </lineage>
</organism>
<protein>
    <recommendedName>
        <fullName evidence="4">Lipoprotein</fullName>
    </recommendedName>
</protein>
<evidence type="ECO:0000256" key="1">
    <source>
        <dbReference type="SAM" id="SignalP"/>
    </source>
</evidence>
<dbReference type="Proteomes" id="UP001276300">
    <property type="component" value="Unassembled WGS sequence"/>
</dbReference>
<gene>
    <name evidence="2" type="ORF">QWU01_27685</name>
</gene>
<evidence type="ECO:0000313" key="3">
    <source>
        <dbReference type="Proteomes" id="UP001276300"/>
    </source>
</evidence>
<dbReference type="EMBL" id="JAUEQX010000041">
    <property type="protein sequence ID" value="MDW3780575.1"/>
    <property type="molecule type" value="Genomic_DNA"/>
</dbReference>
<comment type="caution">
    <text evidence="2">The sequence shown here is derived from an EMBL/GenBank/DDBJ whole genome shotgun (WGS) entry which is preliminary data.</text>
</comment>
<accession>A0AAW9CKI0</accession>
<dbReference type="AlphaFoldDB" id="A0AAW9CKI0"/>
<keyword evidence="1" id="KW-0732">Signal</keyword>
<name>A0AAW9CKI0_KLUCR</name>
<reference evidence="2" key="1">
    <citation type="journal article" date="2023" name="J Glob Antimicrob Resist">
        <title>Emergence of NDM-1 and KPC-3 carbapenemases in Kluyvera cryocrescens: Investigating genetic heterogeneity and acquisition routes of blaNDM-1 in Enterobacterales species in Portugal.</title>
        <authorList>
            <person name="Loiodice M."/>
            <person name="Ribeiro M."/>
            <person name="Peixe L."/>
            <person name="Novais A."/>
        </authorList>
    </citation>
    <scope>NUCLEOTIDE SEQUENCE</scope>
    <source>
        <strain evidence="2">K629</strain>
    </source>
</reference>
<proteinExistence type="predicted"/>
<evidence type="ECO:0000313" key="2">
    <source>
        <dbReference type="EMBL" id="MDW3780575.1"/>
    </source>
</evidence>
<feature type="signal peptide" evidence="1">
    <location>
        <begin position="1"/>
        <end position="19"/>
    </location>
</feature>
<dbReference type="RefSeq" id="WP_318243427.1">
    <property type="nucleotide sequence ID" value="NZ_JAUEQX010000041.1"/>
</dbReference>
<dbReference type="PROSITE" id="PS51257">
    <property type="entry name" value="PROKAR_LIPOPROTEIN"/>
    <property type="match status" value="1"/>
</dbReference>
<evidence type="ECO:0008006" key="4">
    <source>
        <dbReference type="Google" id="ProtNLM"/>
    </source>
</evidence>
<sequence length="141" mass="14697">MNRILLVLAVIGLSGCATQSVPTSKAKIVPVERVLIEGTGEAKFIVTRDNGWLVGGGCYTTLTLDGNHIARIGTGETISYNVKAGRHILGIADDPLGGGLCGVGNGKPYKETSTVISDNETQKFRIAGDANSGLDIRPTSN</sequence>